<reference evidence="6 7" key="1">
    <citation type="submission" date="2016-02" db="EMBL/GenBank/DDBJ databases">
        <title>Genome sequence of Clostridium colicanis DSM 13634.</title>
        <authorList>
            <person name="Poehlein A."/>
            <person name="Daniel R."/>
        </authorList>
    </citation>
    <scope>NUCLEOTIDE SEQUENCE [LARGE SCALE GENOMIC DNA]</scope>
    <source>
        <strain evidence="6 7">DSM 13634</strain>
    </source>
</reference>
<dbReference type="CDD" id="cd04730">
    <property type="entry name" value="NPD_like"/>
    <property type="match status" value="1"/>
</dbReference>
<dbReference type="STRING" id="1121305.CLCOL_17520"/>
<keyword evidence="4" id="KW-0288">FMN</keyword>
<comment type="caution">
    <text evidence="6">The sequence shown here is derived from an EMBL/GenBank/DDBJ whole genome shotgun (WGS) entry which is preliminary data.</text>
</comment>
<comment type="function">
    <text evidence="1">Nitronate monooxygenase that uses molecular oxygen to catalyze the oxidative denitrification of alkyl nitronates. Acts on propionate 3-nitronate (P3N), the presumed physiological substrate. Probably functions in the detoxification of P3N, a metabolic poison produced by plants and fungi as a defense mechanism.</text>
</comment>
<name>A0A151AM79_9CLOT</name>
<dbReference type="InterPro" id="IPR017569">
    <property type="entry name" value="Enoyl_ACP_red-II_put"/>
</dbReference>
<dbReference type="PANTHER" id="PTHR32332">
    <property type="entry name" value="2-NITROPROPANE DIOXYGENASE"/>
    <property type="match status" value="1"/>
</dbReference>
<evidence type="ECO:0000256" key="1">
    <source>
        <dbReference type="ARBA" id="ARBA00003535"/>
    </source>
</evidence>
<keyword evidence="7" id="KW-1185">Reference proteome</keyword>
<dbReference type="RefSeq" id="WP_061858585.1">
    <property type="nucleotide sequence ID" value="NZ_LTBB01000008.1"/>
</dbReference>
<evidence type="ECO:0000256" key="3">
    <source>
        <dbReference type="ARBA" id="ARBA00022630"/>
    </source>
</evidence>
<evidence type="ECO:0000256" key="4">
    <source>
        <dbReference type="ARBA" id="ARBA00022643"/>
    </source>
</evidence>
<dbReference type="PATRIC" id="fig|1121305.3.peg.1758"/>
<keyword evidence="3" id="KW-0285">Flavoprotein</keyword>
<dbReference type="NCBIfam" id="TIGR03151">
    <property type="entry name" value="enACPred_II"/>
    <property type="match status" value="1"/>
</dbReference>
<protein>
    <recommendedName>
        <fullName evidence="2">Probable nitronate monooxygenase</fullName>
    </recommendedName>
</protein>
<dbReference type="GO" id="GO:0018580">
    <property type="term" value="F:nitronate monooxygenase activity"/>
    <property type="evidence" value="ECO:0007669"/>
    <property type="project" value="InterPro"/>
</dbReference>
<proteinExistence type="predicted"/>
<organism evidence="6 7">
    <name type="scientific">Clostridium colicanis DSM 13634</name>
    <dbReference type="NCBI Taxonomy" id="1121305"/>
    <lineage>
        <taxon>Bacteria</taxon>
        <taxon>Bacillati</taxon>
        <taxon>Bacillota</taxon>
        <taxon>Clostridia</taxon>
        <taxon>Eubacteriales</taxon>
        <taxon>Clostridiaceae</taxon>
        <taxon>Clostridium</taxon>
    </lineage>
</organism>
<dbReference type="PANTHER" id="PTHR32332:SF20">
    <property type="entry name" value="2-NITROPROPANE DIOXYGENASE-LIKE PROTEIN"/>
    <property type="match status" value="1"/>
</dbReference>
<keyword evidence="6" id="KW-0503">Monooxygenase</keyword>
<accession>A0A151AM79</accession>
<dbReference type="Pfam" id="PF03060">
    <property type="entry name" value="NMO"/>
    <property type="match status" value="1"/>
</dbReference>
<dbReference type="InterPro" id="IPR013785">
    <property type="entry name" value="Aldolase_TIM"/>
</dbReference>
<dbReference type="SUPFAM" id="SSF51412">
    <property type="entry name" value="Inosine monophosphate dehydrogenase (IMPDH)"/>
    <property type="match status" value="1"/>
</dbReference>
<dbReference type="EMBL" id="LTBB01000008">
    <property type="protein sequence ID" value="KYH28739.1"/>
    <property type="molecule type" value="Genomic_DNA"/>
</dbReference>
<evidence type="ECO:0000313" key="6">
    <source>
        <dbReference type="EMBL" id="KYH28739.1"/>
    </source>
</evidence>
<evidence type="ECO:0000313" key="7">
    <source>
        <dbReference type="Proteomes" id="UP000075374"/>
    </source>
</evidence>
<dbReference type="Proteomes" id="UP000075374">
    <property type="component" value="Unassembled WGS sequence"/>
</dbReference>
<dbReference type="Gene3D" id="3.20.20.70">
    <property type="entry name" value="Aldolase class I"/>
    <property type="match status" value="1"/>
</dbReference>
<dbReference type="InterPro" id="IPR004136">
    <property type="entry name" value="NMO"/>
</dbReference>
<keyword evidence="5 6" id="KW-0560">Oxidoreductase</keyword>
<evidence type="ECO:0000256" key="2">
    <source>
        <dbReference type="ARBA" id="ARBA00013457"/>
    </source>
</evidence>
<dbReference type="AlphaFoldDB" id="A0A151AM79"/>
<gene>
    <name evidence="6" type="ORF">CLCOL_17520</name>
</gene>
<evidence type="ECO:0000256" key="5">
    <source>
        <dbReference type="ARBA" id="ARBA00023002"/>
    </source>
</evidence>
<sequence>MSSNSLFKKLGIKYPIIQGGMAWIADSSLAAAVSNAGGLGIIAAGNAPVDYVREEIRKAKQMTDKPFGVNIMLLSDNADDIAKLVCEEGVKVITTGAGSPGKYMEMWKKHGITVIPVVASVALAKRMERSGADAVVAEGCEAGGHIGELTTMALVPQVVDAVNIPVIAAGGIGDGRGVAAAFMLGASGVQVGTRFLVANECTVHKNYKERVIKAKDIDTVVTGRATGHPVRVLRNKLTREFSLLEKGEFSLEKFEELGKGALPRAARDGDIEMGSVMAGQIAGLIKKEQSCREIIEEIFTEAEQVVKNVTLGGYYE</sequence>